<feature type="non-terminal residue" evidence="1">
    <location>
        <position position="244"/>
    </location>
</feature>
<organism evidence="1">
    <name type="scientific">marine sediment metagenome</name>
    <dbReference type="NCBI Taxonomy" id="412755"/>
    <lineage>
        <taxon>unclassified sequences</taxon>
        <taxon>metagenomes</taxon>
        <taxon>ecological metagenomes</taxon>
    </lineage>
</organism>
<reference evidence="1" key="1">
    <citation type="journal article" date="2014" name="Front. Microbiol.">
        <title>High frequency of phylogenetically diverse reductive dehalogenase-homologous genes in deep subseafloor sedimentary metagenomes.</title>
        <authorList>
            <person name="Kawai M."/>
            <person name="Futagami T."/>
            <person name="Toyoda A."/>
            <person name="Takaki Y."/>
            <person name="Nishi S."/>
            <person name="Hori S."/>
            <person name="Arai W."/>
            <person name="Tsubouchi T."/>
            <person name="Morono Y."/>
            <person name="Uchiyama I."/>
            <person name="Ito T."/>
            <person name="Fujiyama A."/>
            <person name="Inagaki F."/>
            <person name="Takami H."/>
        </authorList>
    </citation>
    <scope>NUCLEOTIDE SEQUENCE</scope>
    <source>
        <strain evidence="1">Expedition CK06-06</strain>
    </source>
</reference>
<dbReference type="AlphaFoldDB" id="X1UP20"/>
<evidence type="ECO:0000313" key="1">
    <source>
        <dbReference type="EMBL" id="GAI94084.1"/>
    </source>
</evidence>
<name>X1UP20_9ZZZZ</name>
<protein>
    <submittedName>
        <fullName evidence="1">Uncharacterized protein</fullName>
    </submittedName>
</protein>
<comment type="caution">
    <text evidence="1">The sequence shown here is derived from an EMBL/GenBank/DDBJ whole genome shotgun (WGS) entry which is preliminary data.</text>
</comment>
<dbReference type="EMBL" id="BARW01024629">
    <property type="protein sequence ID" value="GAI94084.1"/>
    <property type="molecule type" value="Genomic_DNA"/>
</dbReference>
<gene>
    <name evidence="1" type="ORF">S12H4_40565</name>
</gene>
<accession>X1UP20</accession>
<sequence length="244" mass="27004">MRTREVYIEDAKSLPLASGVEVIDLSLAEAISGLQVGLLAFTGPTTPIDDEPIQEKLSRIDVIDGSDVLYSLTGNQACANASFDSGEYPQCMYSEWPNQPCSVLIPIMFGRWFGDEEYFLDPAKFRNLQVRITWNIGANYLSSSGRLTIIARVMPGITGGKGFFMTKEVYSFNSVGGTAVHHIPLPTDHPYRRLMVRGMQDEKGVGEALTKFKLSADKDKDVIFELSSEELAAICHDTYGEFNL</sequence>
<proteinExistence type="predicted"/>